<keyword evidence="1" id="KW-0812">Transmembrane</keyword>
<keyword evidence="1" id="KW-1133">Transmembrane helix</keyword>
<gene>
    <name evidence="2" type="ORF">FGL95_25945</name>
</gene>
<dbReference type="EMBL" id="VCQU01000011">
    <property type="protein sequence ID" value="NMN98484.1"/>
    <property type="molecule type" value="Genomic_DNA"/>
</dbReference>
<keyword evidence="1" id="KW-1003">Cell membrane</keyword>
<reference evidence="2 3" key="1">
    <citation type="submission" date="2019-05" db="EMBL/GenBank/DDBJ databases">
        <authorList>
            <person name="Lee S.D."/>
        </authorList>
    </citation>
    <scope>NUCLEOTIDE SEQUENCE [LARGE SCALE GENOMIC DNA]</scope>
    <source>
        <strain evidence="2 3">YC2-7</strain>
    </source>
</reference>
<feature type="transmembrane region" description="Helical" evidence="1">
    <location>
        <begin position="223"/>
        <end position="246"/>
    </location>
</feature>
<comment type="similarity">
    <text evidence="1">Belongs to the vitamin uptake transporter (VUT/ECF) (TC 2.A.88) family. Q precursor transporter subfamily.</text>
</comment>
<feature type="transmembrane region" description="Helical" evidence="1">
    <location>
        <begin position="115"/>
        <end position="133"/>
    </location>
</feature>
<dbReference type="Pfam" id="PF02592">
    <property type="entry name" value="Vut_1"/>
    <property type="match status" value="1"/>
</dbReference>
<evidence type="ECO:0000313" key="3">
    <source>
        <dbReference type="Proteomes" id="UP000535543"/>
    </source>
</evidence>
<feature type="transmembrane region" description="Helical" evidence="1">
    <location>
        <begin position="153"/>
        <end position="177"/>
    </location>
</feature>
<comment type="caution">
    <text evidence="2">The sequence shown here is derived from an EMBL/GenBank/DDBJ whole genome shotgun (WGS) entry which is preliminary data.</text>
</comment>
<dbReference type="AlphaFoldDB" id="A0A848KNG8"/>
<dbReference type="GO" id="GO:0022857">
    <property type="term" value="F:transmembrane transporter activity"/>
    <property type="evidence" value="ECO:0007669"/>
    <property type="project" value="UniProtKB-UniRule"/>
</dbReference>
<name>A0A848KNG8_9NOCA</name>
<keyword evidence="3" id="KW-1185">Reference proteome</keyword>
<dbReference type="InterPro" id="IPR003744">
    <property type="entry name" value="YhhQ"/>
</dbReference>
<accession>A0A848KNG8</accession>
<dbReference type="Proteomes" id="UP000535543">
    <property type="component" value="Unassembled WGS sequence"/>
</dbReference>
<keyword evidence="1" id="KW-0813">Transport</keyword>
<sequence length="268" mass="29618">MSVRYRPRTCETVRADWILAVTESKSQDRDAEHAAFAHVSRGYYPIIVALFTATLIISNVCAAKWVVFLGNFDVSVGPLQILPINTDGAFFLFPLAYILGDVLSEVYGFRATSRAIYIGFGALILGAFCFWIATELPSADPVRQHDFQSIVGVVPRLVLAGVVAFLVGQILNSYVLVLIKEKTKEKHLWARLIGSTIVGEFADTLIFCSIAAGAIGINTWRDFINYVLVGFLWKTLVEVVVMPFTYQAIAIIKKREPTYGASGLVESR</sequence>
<reference evidence="2 3" key="2">
    <citation type="submission" date="2020-06" db="EMBL/GenBank/DDBJ databases">
        <title>Antribacter stalactiti gen. nov., sp. nov., a new member of the family Nacardiaceae isolated from a cave.</title>
        <authorList>
            <person name="Kim I.S."/>
        </authorList>
    </citation>
    <scope>NUCLEOTIDE SEQUENCE [LARGE SCALE GENOMIC DNA]</scope>
    <source>
        <strain evidence="2 3">YC2-7</strain>
    </source>
</reference>
<organism evidence="2 3">
    <name type="scientific">Antrihabitans stalactiti</name>
    <dbReference type="NCBI Taxonomy" id="2584121"/>
    <lineage>
        <taxon>Bacteria</taxon>
        <taxon>Bacillati</taxon>
        <taxon>Actinomycetota</taxon>
        <taxon>Actinomycetes</taxon>
        <taxon>Mycobacteriales</taxon>
        <taxon>Nocardiaceae</taxon>
        <taxon>Antrihabitans</taxon>
    </lineage>
</organism>
<feature type="transmembrane region" description="Helical" evidence="1">
    <location>
        <begin position="43"/>
        <end position="68"/>
    </location>
</feature>
<evidence type="ECO:0000313" key="2">
    <source>
        <dbReference type="EMBL" id="NMN98484.1"/>
    </source>
</evidence>
<comment type="subcellular location">
    <subcellularLocation>
        <location evidence="1">Cell membrane</location>
        <topology evidence="1">Multi-pass membrane protein</topology>
    </subcellularLocation>
</comment>
<dbReference type="HAMAP" id="MF_02088">
    <property type="entry name" value="Q_prec_transport"/>
    <property type="match status" value="1"/>
</dbReference>
<dbReference type="GO" id="GO:0005886">
    <property type="term" value="C:plasma membrane"/>
    <property type="evidence" value="ECO:0007669"/>
    <property type="project" value="UniProtKB-SubCell"/>
</dbReference>
<proteinExistence type="inferred from homology"/>
<protein>
    <recommendedName>
        <fullName evidence="1">Probable queuosine precursor transporter</fullName>
        <shortName evidence="1">Q precursor transporter</shortName>
    </recommendedName>
</protein>
<dbReference type="PANTHER" id="PTHR34300:SF2">
    <property type="entry name" value="QUEUOSINE PRECURSOR TRANSPORTER-RELATED"/>
    <property type="match status" value="1"/>
</dbReference>
<keyword evidence="1" id="KW-0472">Membrane</keyword>
<feature type="transmembrane region" description="Helical" evidence="1">
    <location>
        <begin position="88"/>
        <end position="108"/>
    </location>
</feature>
<feature type="transmembrane region" description="Helical" evidence="1">
    <location>
        <begin position="189"/>
        <end position="217"/>
    </location>
</feature>
<evidence type="ECO:0000256" key="1">
    <source>
        <dbReference type="HAMAP-Rule" id="MF_02088"/>
    </source>
</evidence>
<dbReference type="NCBIfam" id="TIGR00697">
    <property type="entry name" value="queuosine precursor transporter"/>
    <property type="match status" value="1"/>
</dbReference>
<comment type="function">
    <text evidence="1">Involved in the import of queuosine (Q) precursors, required for Q precursor salvage.</text>
</comment>
<dbReference type="PANTHER" id="PTHR34300">
    <property type="entry name" value="QUEUOSINE PRECURSOR TRANSPORTER-RELATED"/>
    <property type="match status" value="1"/>
</dbReference>